<keyword evidence="17" id="KW-1185">Reference proteome</keyword>
<dbReference type="SUPFAM" id="SSF56645">
    <property type="entry name" value="Acyl-CoA dehydrogenase NM domain-like"/>
    <property type="match status" value="1"/>
</dbReference>
<gene>
    <name evidence="16" type="ORF">BINO364_LOCUS10271</name>
</gene>
<keyword evidence="7" id="KW-0276">Fatty acid metabolism</keyword>
<feature type="domain" description="Acyl-CoA oxidase C-alpha1" evidence="15">
    <location>
        <begin position="284"/>
        <end position="445"/>
    </location>
</feature>
<dbReference type="InterPro" id="IPR009100">
    <property type="entry name" value="AcylCoA_DH/oxidase_NM_dom_sf"/>
</dbReference>
<keyword evidence="5" id="KW-0285">Flavoprotein</keyword>
<dbReference type="OrthoDB" id="538336at2759"/>
<evidence type="ECO:0000256" key="2">
    <source>
        <dbReference type="ARBA" id="ARBA00004275"/>
    </source>
</evidence>
<feature type="active site" description="Proton acceptor" evidence="11">
    <location>
        <position position="430"/>
    </location>
</feature>
<dbReference type="GO" id="GO:0055088">
    <property type="term" value="P:lipid homeostasis"/>
    <property type="evidence" value="ECO:0007669"/>
    <property type="project" value="TreeGrafter"/>
</dbReference>
<dbReference type="GO" id="GO:0005777">
    <property type="term" value="C:peroxisome"/>
    <property type="evidence" value="ECO:0007669"/>
    <property type="project" value="UniProtKB-SubCell"/>
</dbReference>
<evidence type="ECO:0000256" key="8">
    <source>
        <dbReference type="ARBA" id="ARBA00023002"/>
    </source>
</evidence>
<evidence type="ECO:0000259" key="14">
    <source>
        <dbReference type="Pfam" id="PF14749"/>
    </source>
</evidence>
<dbReference type="PANTHER" id="PTHR10909:SF250">
    <property type="entry name" value="PEROXISOMAL ACYL-COENZYME A OXIDASE 1"/>
    <property type="match status" value="1"/>
</dbReference>
<evidence type="ECO:0000259" key="13">
    <source>
        <dbReference type="Pfam" id="PF01756"/>
    </source>
</evidence>
<dbReference type="PANTHER" id="PTHR10909">
    <property type="entry name" value="ELECTRON TRANSPORT OXIDOREDUCTASE"/>
    <property type="match status" value="1"/>
</dbReference>
<comment type="similarity">
    <text evidence="4">Belongs to the acyl-CoA oxidase family.</text>
</comment>
<comment type="cofactor">
    <cofactor evidence="1">
        <name>FAD</name>
        <dbReference type="ChEBI" id="CHEBI:57692"/>
    </cofactor>
</comment>
<dbReference type="Gene3D" id="1.10.540.10">
    <property type="entry name" value="Acyl-CoA dehydrogenase/oxidase, N-terminal domain"/>
    <property type="match status" value="1"/>
</dbReference>
<dbReference type="GO" id="GO:0071949">
    <property type="term" value="F:FAD binding"/>
    <property type="evidence" value="ECO:0007669"/>
    <property type="project" value="InterPro"/>
</dbReference>
<name>A0A8J9UTE1_9NEOP</name>
<organism evidence="16 17">
    <name type="scientific">Brenthis ino</name>
    <name type="common">lesser marbled fritillary</name>
    <dbReference type="NCBI Taxonomy" id="405034"/>
    <lineage>
        <taxon>Eukaryota</taxon>
        <taxon>Metazoa</taxon>
        <taxon>Ecdysozoa</taxon>
        <taxon>Arthropoda</taxon>
        <taxon>Hexapoda</taxon>
        <taxon>Insecta</taxon>
        <taxon>Pterygota</taxon>
        <taxon>Neoptera</taxon>
        <taxon>Endopterygota</taxon>
        <taxon>Lepidoptera</taxon>
        <taxon>Glossata</taxon>
        <taxon>Ditrysia</taxon>
        <taxon>Papilionoidea</taxon>
        <taxon>Nymphalidae</taxon>
        <taxon>Heliconiinae</taxon>
        <taxon>Argynnini</taxon>
        <taxon>Brenthis</taxon>
    </lineage>
</organism>
<feature type="non-terminal residue" evidence="16">
    <location>
        <position position="665"/>
    </location>
</feature>
<protein>
    <recommendedName>
        <fullName evidence="18">Acyl-coenzyme A oxidase</fullName>
    </recommendedName>
</protein>
<feature type="domain" description="Acyl-CoA oxidase C-terminal" evidence="13">
    <location>
        <begin position="479"/>
        <end position="659"/>
    </location>
</feature>
<dbReference type="InterPro" id="IPR012258">
    <property type="entry name" value="Acyl-CoA_oxidase"/>
</dbReference>
<feature type="binding site" evidence="12">
    <location>
        <position position="187"/>
    </location>
    <ligand>
        <name>FAD</name>
        <dbReference type="ChEBI" id="CHEBI:57692"/>
    </ligand>
</feature>
<evidence type="ECO:0000256" key="7">
    <source>
        <dbReference type="ARBA" id="ARBA00022832"/>
    </source>
</evidence>
<dbReference type="AlphaFoldDB" id="A0A8J9UTE1"/>
<evidence type="ECO:0000256" key="4">
    <source>
        <dbReference type="ARBA" id="ARBA00006288"/>
    </source>
</evidence>
<dbReference type="Proteomes" id="UP000838878">
    <property type="component" value="Chromosome 4"/>
</dbReference>
<evidence type="ECO:0000256" key="1">
    <source>
        <dbReference type="ARBA" id="ARBA00001974"/>
    </source>
</evidence>
<dbReference type="GO" id="GO:0005504">
    <property type="term" value="F:fatty acid binding"/>
    <property type="evidence" value="ECO:0007669"/>
    <property type="project" value="TreeGrafter"/>
</dbReference>
<dbReference type="FunFam" id="1.20.140.10:FF:000005">
    <property type="entry name" value="Acyl-coenzyme A oxidase"/>
    <property type="match status" value="1"/>
</dbReference>
<evidence type="ECO:0000259" key="15">
    <source>
        <dbReference type="Pfam" id="PF22924"/>
    </source>
</evidence>
<evidence type="ECO:0000256" key="10">
    <source>
        <dbReference type="ARBA" id="ARBA00023140"/>
    </source>
</evidence>
<comment type="pathway">
    <text evidence="3">Lipid metabolism; peroxisomal fatty acid beta-oxidation.</text>
</comment>
<sequence length="665" mass="75575">MAEVINKDLVKERRKCTFNTEELTHVIDCGEDKTQDRRNIEKLVLSVKELKDEVPEEYMSYKEKYENVIRKSCIMYELFHNLKNTNLHEMEYTPTNKFRVIQGIAPNVDPFLIHFVLFLPNIVSQGTTEQKAEWTKQGFKILGTYAQTELGHGTFVRGLETTATFDVDTDEFIVNSPTITSYKFWPGGLGHTVNTCIVMAQLYIHGKCHGPHLFVVQIRDFDTHEPLPGIKVGDIGPKMGYNTVNNGFLGFTNFRIPRKNMLMKNAQVSRDGTYVRNNTEKLIYGSMLLVRTQILNNVAFHVSVASTIAIRYSAVRHQSQLKRGEPEVQVLDYATQQHKLFISVASSHAYRHVGLWMWENYNIIINEVTKGNLERLSELHALSCCLKAVVSRDGVNIVEECRFACGGHGYLLSSNLPGVRSNLAAIVTYEGEYTILLLQTARYLMKCYNNAVHGKTLPASIAFLEDFCNKRYKMWTSSPEGIIQGFNSVAAGRTKEAYDAIQRHVANGKDFEDAGNLSSVLLSNASEAYARSLLCNVYWNETQKLLSKVSTELGVVLQQLAELYLVYWALEKRGDLLMYSTLSKEDIDKLYLRYEELLGLIRPNAVGLVDAFDIRDEILCSTLGSYDGRVYERLMEAAAKNPLNADTVNQSFHKYVKPFKLRNKM</sequence>
<keyword evidence="10" id="KW-0576">Peroxisome</keyword>
<dbReference type="InterPro" id="IPR046373">
    <property type="entry name" value="Acyl-CoA_Oxase/DH_mid-dom_sf"/>
</dbReference>
<dbReference type="Gene3D" id="1.20.140.10">
    <property type="entry name" value="Butyryl-CoA Dehydrogenase, subunit A, domain 3"/>
    <property type="match status" value="2"/>
</dbReference>
<keyword evidence="9" id="KW-0443">Lipid metabolism</keyword>
<dbReference type="FunFam" id="2.40.110.10:FF:000003">
    <property type="entry name" value="Acyl-coenzyme A oxidase"/>
    <property type="match status" value="1"/>
</dbReference>
<dbReference type="EMBL" id="OV170224">
    <property type="protein sequence ID" value="CAH0724579.1"/>
    <property type="molecule type" value="Genomic_DNA"/>
</dbReference>
<accession>A0A8J9UTE1</accession>
<dbReference type="Pfam" id="PF14749">
    <property type="entry name" value="Acyl-CoA_ox_N"/>
    <property type="match status" value="1"/>
</dbReference>
<feature type="binding site" evidence="12">
    <location>
        <position position="148"/>
    </location>
    <ligand>
        <name>FAD</name>
        <dbReference type="ChEBI" id="CHEBI:57692"/>
    </ligand>
</feature>
<evidence type="ECO:0000256" key="3">
    <source>
        <dbReference type="ARBA" id="ARBA00004846"/>
    </source>
</evidence>
<evidence type="ECO:0000256" key="6">
    <source>
        <dbReference type="ARBA" id="ARBA00022827"/>
    </source>
</evidence>
<dbReference type="InterPro" id="IPR055060">
    <property type="entry name" value="ACOX_C_alpha1"/>
</dbReference>
<dbReference type="GO" id="GO:0003997">
    <property type="term" value="F:acyl-CoA oxidase activity"/>
    <property type="evidence" value="ECO:0007669"/>
    <property type="project" value="InterPro"/>
</dbReference>
<feature type="domain" description="Acyl-coenzyme A oxidase N-terminal" evidence="14">
    <location>
        <begin position="19"/>
        <end position="136"/>
    </location>
</feature>
<evidence type="ECO:0000256" key="9">
    <source>
        <dbReference type="ARBA" id="ARBA00023098"/>
    </source>
</evidence>
<dbReference type="InterPro" id="IPR029320">
    <property type="entry name" value="Acyl-CoA_ox_N"/>
</dbReference>
<keyword evidence="6 12" id="KW-0274">FAD</keyword>
<evidence type="ECO:0008006" key="18">
    <source>
        <dbReference type="Google" id="ProtNLM"/>
    </source>
</evidence>
<evidence type="ECO:0000313" key="17">
    <source>
        <dbReference type="Proteomes" id="UP000838878"/>
    </source>
</evidence>
<dbReference type="InterPro" id="IPR036250">
    <property type="entry name" value="AcylCo_DH-like_C"/>
</dbReference>
<evidence type="ECO:0000313" key="16">
    <source>
        <dbReference type="EMBL" id="CAH0724579.1"/>
    </source>
</evidence>
<dbReference type="Pfam" id="PF01756">
    <property type="entry name" value="ACOX"/>
    <property type="match status" value="1"/>
</dbReference>
<dbReference type="InterPro" id="IPR037069">
    <property type="entry name" value="AcylCoA_DH/ox_N_sf"/>
</dbReference>
<evidence type="ECO:0000256" key="12">
    <source>
        <dbReference type="PIRSR" id="PIRSR000168-2"/>
    </source>
</evidence>
<comment type="subcellular location">
    <subcellularLocation>
        <location evidence="2">Peroxisome</location>
    </subcellularLocation>
</comment>
<proteinExistence type="inferred from homology"/>
<evidence type="ECO:0000256" key="5">
    <source>
        <dbReference type="ARBA" id="ARBA00022630"/>
    </source>
</evidence>
<evidence type="ECO:0000256" key="11">
    <source>
        <dbReference type="PIRSR" id="PIRSR000168-1"/>
    </source>
</evidence>
<keyword evidence="8" id="KW-0560">Oxidoreductase</keyword>
<dbReference type="InterPro" id="IPR002655">
    <property type="entry name" value="Acyl-CoA_oxidase_C"/>
</dbReference>
<dbReference type="Pfam" id="PF22924">
    <property type="entry name" value="ACOX_C_alpha1"/>
    <property type="match status" value="1"/>
</dbReference>
<dbReference type="GO" id="GO:0033540">
    <property type="term" value="P:fatty acid beta-oxidation using acyl-CoA oxidase"/>
    <property type="evidence" value="ECO:0007669"/>
    <property type="project" value="TreeGrafter"/>
</dbReference>
<reference evidence="16" key="1">
    <citation type="submission" date="2021-12" db="EMBL/GenBank/DDBJ databases">
        <authorList>
            <person name="Martin H S."/>
        </authorList>
    </citation>
    <scope>NUCLEOTIDE SEQUENCE</scope>
</reference>
<dbReference type="SUPFAM" id="SSF47203">
    <property type="entry name" value="Acyl-CoA dehydrogenase C-terminal domain-like"/>
    <property type="match status" value="2"/>
</dbReference>
<dbReference type="FunFam" id="1.20.140.10:FF:000013">
    <property type="entry name" value="Acyl-coenzyme A oxidase"/>
    <property type="match status" value="1"/>
</dbReference>
<dbReference type="Gene3D" id="2.40.110.10">
    <property type="entry name" value="Butyryl-CoA Dehydrogenase, subunit A, domain 2"/>
    <property type="match status" value="1"/>
</dbReference>
<dbReference type="PIRSF" id="PIRSF000168">
    <property type="entry name" value="Acyl-CoA_oxidase"/>
    <property type="match status" value="1"/>
</dbReference>